<feature type="transmembrane region" description="Helical" evidence="6">
    <location>
        <begin position="169"/>
        <end position="188"/>
    </location>
</feature>
<feature type="transmembrane region" description="Helical" evidence="6">
    <location>
        <begin position="129"/>
        <end position="148"/>
    </location>
</feature>
<name>A0A7S2SER4_9STRA</name>
<feature type="transmembrane region" description="Helical" evidence="6">
    <location>
        <begin position="312"/>
        <end position="332"/>
    </location>
</feature>
<feature type="region of interest" description="Disordered" evidence="5">
    <location>
        <begin position="429"/>
        <end position="449"/>
    </location>
</feature>
<feature type="transmembrane region" description="Helical" evidence="6">
    <location>
        <begin position="283"/>
        <end position="305"/>
    </location>
</feature>
<keyword evidence="4 6" id="KW-0472">Membrane</keyword>
<dbReference type="EMBL" id="HBHK01021033">
    <property type="protein sequence ID" value="CAD9697949.1"/>
    <property type="molecule type" value="Transcribed_RNA"/>
</dbReference>
<gene>
    <name evidence="7" type="ORF">QSP1433_LOCUS13389</name>
</gene>
<evidence type="ECO:0000256" key="6">
    <source>
        <dbReference type="SAM" id="Phobius"/>
    </source>
</evidence>
<evidence type="ECO:0000256" key="5">
    <source>
        <dbReference type="SAM" id="MobiDB-lite"/>
    </source>
</evidence>
<proteinExistence type="predicted"/>
<evidence type="ECO:0000256" key="2">
    <source>
        <dbReference type="ARBA" id="ARBA00022692"/>
    </source>
</evidence>
<evidence type="ECO:0000256" key="3">
    <source>
        <dbReference type="ARBA" id="ARBA00022989"/>
    </source>
</evidence>
<dbReference type="GO" id="GO:0016020">
    <property type="term" value="C:membrane"/>
    <property type="evidence" value="ECO:0007669"/>
    <property type="project" value="UniProtKB-SubCell"/>
</dbReference>
<evidence type="ECO:0000313" key="7">
    <source>
        <dbReference type="EMBL" id="CAD9697949.1"/>
    </source>
</evidence>
<feature type="transmembrane region" description="Helical" evidence="6">
    <location>
        <begin position="242"/>
        <end position="263"/>
    </location>
</feature>
<dbReference type="AlphaFoldDB" id="A0A7S2SER4"/>
<organism evidence="7">
    <name type="scientific">Mucochytrium quahogii</name>
    <dbReference type="NCBI Taxonomy" id="96639"/>
    <lineage>
        <taxon>Eukaryota</taxon>
        <taxon>Sar</taxon>
        <taxon>Stramenopiles</taxon>
        <taxon>Bigyra</taxon>
        <taxon>Labyrinthulomycetes</taxon>
        <taxon>Thraustochytrida</taxon>
        <taxon>Thraustochytriidae</taxon>
        <taxon>Mucochytrium</taxon>
    </lineage>
</organism>
<dbReference type="Pfam" id="PF05653">
    <property type="entry name" value="Mg_trans_NIPA"/>
    <property type="match status" value="1"/>
</dbReference>
<sequence>MVGIKTVAGSLIEIFGADLCIVVGLAVQKIAVMKLIEKNRLSSAEEEVGYSDPSRINSDFGPLTEETNSEVMTVVSEQSMRAENSINDTQVPDGCELFSNFGWLMGLLIFALGNIFELVALSFASQTDIALLSNCTLIWNAVISVFIFKEDFNMRPVYRECSTRFFQRWDAFHCFVLIVGSGVAVMFTPDPPKEEDPDAKELLHMWTAAPYCYWGAFMVVAMFFTALFLVKNWRNLKTGNLNAALIAGLCGFVAAFCVTLSKVATTLISKSISGENQFDSPEAIFMVALWAFMLVSQLALLNVGLGAFEQGVVIPIYEIVGTIATIISGLLFYKTYNKFDQTDWTGFSMGVLMMCWGVWLVAHREVHTQQELSDNLHKNLSAVDDLLRVTSFSSSTNPSQAYVPFLPPQEVGSRADLYENALRSAAVSHDLPPPSFKPPTQSLAVSGAAQGGTEVDDYYEYRMYNFANDR</sequence>
<accession>A0A7S2SER4</accession>
<evidence type="ECO:0000256" key="1">
    <source>
        <dbReference type="ARBA" id="ARBA00004141"/>
    </source>
</evidence>
<dbReference type="PANTHER" id="PTHR12570:SF9">
    <property type="entry name" value="MAGNESIUM TRANSPORTER NIPA8-RELATED"/>
    <property type="match status" value="1"/>
</dbReference>
<feature type="transmembrane region" description="Helical" evidence="6">
    <location>
        <begin position="344"/>
        <end position="362"/>
    </location>
</feature>
<evidence type="ECO:0000256" key="4">
    <source>
        <dbReference type="ARBA" id="ARBA00023136"/>
    </source>
</evidence>
<feature type="transmembrane region" description="Helical" evidence="6">
    <location>
        <begin position="208"/>
        <end position="230"/>
    </location>
</feature>
<keyword evidence="2 6" id="KW-0812">Transmembrane</keyword>
<keyword evidence="3 6" id="KW-1133">Transmembrane helix</keyword>
<dbReference type="InterPro" id="IPR008521">
    <property type="entry name" value="Mg_trans_NIPA"/>
</dbReference>
<feature type="transmembrane region" description="Helical" evidence="6">
    <location>
        <begin position="6"/>
        <end position="27"/>
    </location>
</feature>
<dbReference type="PANTHER" id="PTHR12570">
    <property type="match status" value="1"/>
</dbReference>
<dbReference type="GO" id="GO:0015095">
    <property type="term" value="F:magnesium ion transmembrane transporter activity"/>
    <property type="evidence" value="ECO:0007669"/>
    <property type="project" value="InterPro"/>
</dbReference>
<feature type="transmembrane region" description="Helical" evidence="6">
    <location>
        <begin position="101"/>
        <end position="123"/>
    </location>
</feature>
<reference evidence="7" key="1">
    <citation type="submission" date="2021-01" db="EMBL/GenBank/DDBJ databases">
        <authorList>
            <person name="Corre E."/>
            <person name="Pelletier E."/>
            <person name="Niang G."/>
            <person name="Scheremetjew M."/>
            <person name="Finn R."/>
            <person name="Kale V."/>
            <person name="Holt S."/>
            <person name="Cochrane G."/>
            <person name="Meng A."/>
            <person name="Brown T."/>
            <person name="Cohen L."/>
        </authorList>
    </citation>
    <scope>NUCLEOTIDE SEQUENCE</scope>
    <source>
        <strain evidence="7">NY070348D</strain>
    </source>
</reference>
<evidence type="ECO:0008006" key="8">
    <source>
        <dbReference type="Google" id="ProtNLM"/>
    </source>
</evidence>
<comment type="subcellular location">
    <subcellularLocation>
        <location evidence="1">Membrane</location>
        <topology evidence="1">Multi-pass membrane protein</topology>
    </subcellularLocation>
</comment>
<protein>
    <recommendedName>
        <fullName evidence="8">Magnesium transporter</fullName>
    </recommendedName>
</protein>